<organism evidence="4 5">
    <name type="scientific">Phialemonium thermophilum</name>
    <dbReference type="NCBI Taxonomy" id="223376"/>
    <lineage>
        <taxon>Eukaryota</taxon>
        <taxon>Fungi</taxon>
        <taxon>Dikarya</taxon>
        <taxon>Ascomycota</taxon>
        <taxon>Pezizomycotina</taxon>
        <taxon>Sordariomycetes</taxon>
        <taxon>Sordariomycetidae</taxon>
        <taxon>Cephalothecales</taxon>
        <taxon>Cephalothecaceae</taxon>
        <taxon>Phialemonium</taxon>
    </lineage>
</organism>
<dbReference type="InterPro" id="IPR027417">
    <property type="entry name" value="P-loop_NTPase"/>
</dbReference>
<dbReference type="Pfam" id="PF00005">
    <property type="entry name" value="ABC_tran"/>
    <property type="match status" value="1"/>
</dbReference>
<dbReference type="InterPro" id="IPR050173">
    <property type="entry name" value="ABC_transporter_C-like"/>
</dbReference>
<dbReference type="Gene3D" id="3.40.50.300">
    <property type="entry name" value="P-loop containing nucleotide triphosphate hydrolases"/>
    <property type="match status" value="1"/>
</dbReference>
<accession>A0ABR3WL15</accession>
<protein>
    <recommendedName>
        <fullName evidence="3">ABC transporter domain-containing protein</fullName>
    </recommendedName>
</protein>
<evidence type="ECO:0000256" key="1">
    <source>
        <dbReference type="ARBA" id="ARBA00022741"/>
    </source>
</evidence>
<gene>
    <name evidence="4" type="ORF">VTK73DRAFT_6078</name>
</gene>
<keyword evidence="1" id="KW-0547">Nucleotide-binding</keyword>
<dbReference type="EMBL" id="JAZHXJ010000341">
    <property type="protein sequence ID" value="KAL1864187.1"/>
    <property type="molecule type" value="Genomic_DNA"/>
</dbReference>
<evidence type="ECO:0000256" key="2">
    <source>
        <dbReference type="ARBA" id="ARBA00022840"/>
    </source>
</evidence>
<proteinExistence type="predicted"/>
<reference evidence="4 5" key="1">
    <citation type="journal article" date="2024" name="Commun. Biol.">
        <title>Comparative genomic analysis of thermophilic fungi reveals convergent evolutionary adaptations and gene losses.</title>
        <authorList>
            <person name="Steindorff A.S."/>
            <person name="Aguilar-Pontes M.V."/>
            <person name="Robinson A.J."/>
            <person name="Andreopoulos B."/>
            <person name="LaButti K."/>
            <person name="Kuo A."/>
            <person name="Mondo S."/>
            <person name="Riley R."/>
            <person name="Otillar R."/>
            <person name="Haridas S."/>
            <person name="Lipzen A."/>
            <person name="Grimwood J."/>
            <person name="Schmutz J."/>
            <person name="Clum A."/>
            <person name="Reid I.D."/>
            <person name="Moisan M.C."/>
            <person name="Butler G."/>
            <person name="Nguyen T.T.M."/>
            <person name="Dewar K."/>
            <person name="Conant G."/>
            <person name="Drula E."/>
            <person name="Henrissat B."/>
            <person name="Hansel C."/>
            <person name="Singer S."/>
            <person name="Hutchinson M.I."/>
            <person name="de Vries R.P."/>
            <person name="Natvig D.O."/>
            <person name="Powell A.J."/>
            <person name="Tsang A."/>
            <person name="Grigoriev I.V."/>
        </authorList>
    </citation>
    <scope>NUCLEOTIDE SEQUENCE [LARGE SCALE GENOMIC DNA]</scope>
    <source>
        <strain evidence="4 5">ATCC 24622</strain>
    </source>
</reference>
<keyword evidence="5" id="KW-1185">Reference proteome</keyword>
<dbReference type="PANTHER" id="PTHR24223:SF345">
    <property type="entry name" value="ABC MULTIDRUG TRANSPORTER (EUROFUNG)"/>
    <property type="match status" value="1"/>
</dbReference>
<evidence type="ECO:0000313" key="5">
    <source>
        <dbReference type="Proteomes" id="UP001586593"/>
    </source>
</evidence>
<comment type="caution">
    <text evidence="4">The sequence shown here is derived from an EMBL/GenBank/DDBJ whole genome shotgun (WGS) entry which is preliminary data.</text>
</comment>
<keyword evidence="2" id="KW-0067">ATP-binding</keyword>
<feature type="domain" description="ABC transporter" evidence="3">
    <location>
        <begin position="89"/>
        <end position="225"/>
    </location>
</feature>
<sequence>MIAVLSMVTHPANMVMTIVPRAIATAASFERVQAYLVSSPRTDSRTITSEGVVVTTSTISDAATSSRPVVRFEHVTIDRPAGHGSAPILRDVRFEITEDHPFAFCSGPVGSGKSVLARAVLGELPPSRGTIEVRLPEGAGARIGFCAQSSWLPEGSIRDVVVLGDRDEWDGGMDRRSGAGVDVQRYEEAIRACCLDYDIASLPEGDHTLVGSRGMNVSGGQRQRLVSPGLSTEFASSVFRCGLRAYT</sequence>
<evidence type="ECO:0000313" key="4">
    <source>
        <dbReference type="EMBL" id="KAL1864187.1"/>
    </source>
</evidence>
<dbReference type="PANTHER" id="PTHR24223">
    <property type="entry name" value="ATP-BINDING CASSETTE SUB-FAMILY C"/>
    <property type="match status" value="1"/>
</dbReference>
<evidence type="ECO:0000259" key="3">
    <source>
        <dbReference type="Pfam" id="PF00005"/>
    </source>
</evidence>
<dbReference type="SUPFAM" id="SSF52540">
    <property type="entry name" value="P-loop containing nucleoside triphosphate hydrolases"/>
    <property type="match status" value="1"/>
</dbReference>
<name>A0ABR3WL15_9PEZI</name>
<dbReference type="InterPro" id="IPR003439">
    <property type="entry name" value="ABC_transporter-like_ATP-bd"/>
</dbReference>
<dbReference type="Proteomes" id="UP001586593">
    <property type="component" value="Unassembled WGS sequence"/>
</dbReference>